<keyword evidence="2" id="KW-1185">Reference proteome</keyword>
<reference evidence="1" key="2">
    <citation type="journal article" date="2022" name="New Phytol.">
        <title>Evolutionary transition to the ectomycorrhizal habit in the genomes of a hyperdiverse lineage of mushroom-forming fungi.</title>
        <authorList>
            <person name="Looney B."/>
            <person name="Miyauchi S."/>
            <person name="Morin E."/>
            <person name="Drula E."/>
            <person name="Courty P.E."/>
            <person name="Kohler A."/>
            <person name="Kuo A."/>
            <person name="LaButti K."/>
            <person name="Pangilinan J."/>
            <person name="Lipzen A."/>
            <person name="Riley R."/>
            <person name="Andreopoulos W."/>
            <person name="He G."/>
            <person name="Johnson J."/>
            <person name="Nolan M."/>
            <person name="Tritt A."/>
            <person name="Barry K.W."/>
            <person name="Grigoriev I.V."/>
            <person name="Nagy L.G."/>
            <person name="Hibbett D."/>
            <person name="Henrissat B."/>
            <person name="Matheny P.B."/>
            <person name="Labbe J."/>
            <person name="Martin F.M."/>
        </authorList>
    </citation>
    <scope>NUCLEOTIDE SEQUENCE</scope>
    <source>
        <strain evidence="1">FP105234-sp</strain>
    </source>
</reference>
<organism evidence="1 2">
    <name type="scientific">Auriscalpium vulgare</name>
    <dbReference type="NCBI Taxonomy" id="40419"/>
    <lineage>
        <taxon>Eukaryota</taxon>
        <taxon>Fungi</taxon>
        <taxon>Dikarya</taxon>
        <taxon>Basidiomycota</taxon>
        <taxon>Agaricomycotina</taxon>
        <taxon>Agaricomycetes</taxon>
        <taxon>Russulales</taxon>
        <taxon>Auriscalpiaceae</taxon>
        <taxon>Auriscalpium</taxon>
    </lineage>
</organism>
<protein>
    <submittedName>
        <fullName evidence="1">Uncharacterized protein</fullName>
    </submittedName>
</protein>
<name>A0ACB8R373_9AGAM</name>
<comment type="caution">
    <text evidence="1">The sequence shown here is derived from an EMBL/GenBank/DDBJ whole genome shotgun (WGS) entry which is preliminary data.</text>
</comment>
<gene>
    <name evidence="1" type="ORF">FA95DRAFT_1298082</name>
</gene>
<sequence>MPRGFEVVHGGAASVRHINRASRRLRLPTERTRIASVWTELRDQRALTMLRGAAVALASLRSCAMSLSNPSPVSKKQLRTAPLMSILYAECDYAGLEYKVLTESIVPARTCVQESL</sequence>
<reference evidence="1" key="1">
    <citation type="submission" date="2021-02" db="EMBL/GenBank/DDBJ databases">
        <authorList>
            <consortium name="DOE Joint Genome Institute"/>
            <person name="Ahrendt S."/>
            <person name="Looney B.P."/>
            <person name="Miyauchi S."/>
            <person name="Morin E."/>
            <person name="Drula E."/>
            <person name="Courty P.E."/>
            <person name="Chicoki N."/>
            <person name="Fauchery L."/>
            <person name="Kohler A."/>
            <person name="Kuo A."/>
            <person name="Labutti K."/>
            <person name="Pangilinan J."/>
            <person name="Lipzen A."/>
            <person name="Riley R."/>
            <person name="Andreopoulos W."/>
            <person name="He G."/>
            <person name="Johnson J."/>
            <person name="Barry K.W."/>
            <person name="Grigoriev I.V."/>
            <person name="Nagy L."/>
            <person name="Hibbett D."/>
            <person name="Henrissat B."/>
            <person name="Matheny P.B."/>
            <person name="Labbe J."/>
            <person name="Martin F."/>
        </authorList>
    </citation>
    <scope>NUCLEOTIDE SEQUENCE</scope>
    <source>
        <strain evidence="1">FP105234-sp</strain>
    </source>
</reference>
<evidence type="ECO:0000313" key="2">
    <source>
        <dbReference type="Proteomes" id="UP000814033"/>
    </source>
</evidence>
<proteinExistence type="predicted"/>
<evidence type="ECO:0000313" key="1">
    <source>
        <dbReference type="EMBL" id="KAI0038076.1"/>
    </source>
</evidence>
<dbReference type="Proteomes" id="UP000814033">
    <property type="component" value="Unassembled WGS sequence"/>
</dbReference>
<accession>A0ACB8R373</accession>
<dbReference type="EMBL" id="MU276602">
    <property type="protein sequence ID" value="KAI0038076.1"/>
    <property type="molecule type" value="Genomic_DNA"/>
</dbReference>